<keyword evidence="6 9" id="KW-1133">Transmembrane helix</keyword>
<evidence type="ECO:0000313" key="10">
    <source>
        <dbReference type="EMBL" id="AWO83432.1"/>
    </source>
</evidence>
<keyword evidence="5 9" id="KW-0812">Transmembrane</keyword>
<dbReference type="RefSeq" id="WP_004020011.1">
    <property type="nucleotide sequence ID" value="NZ_CABEIC010000002.1"/>
</dbReference>
<accession>A0AAD0KAK4</accession>
<dbReference type="PANTHER" id="PTHR34979">
    <property type="entry name" value="INNER MEMBRANE PROTEIN YGAZ"/>
    <property type="match status" value="1"/>
</dbReference>
<dbReference type="GO" id="GO:1903785">
    <property type="term" value="P:L-valine transmembrane transport"/>
    <property type="evidence" value="ECO:0007669"/>
    <property type="project" value="TreeGrafter"/>
</dbReference>
<feature type="transmembrane region" description="Helical" evidence="9">
    <location>
        <begin position="184"/>
        <end position="217"/>
    </location>
</feature>
<sequence length="260" mass="26074">MRSAWRTLDTATLRAVVVMSLSVLVIGTSYGVAAHGAGLALWQIVLIATVVLAGSSEFVFVGILAAGGAPILAALAGLLVNTRNFGYGLAVGKHLRGTPELVVGAHLINDETAALATAESDPRRARAAFLLCGLGVLVSWPVGAALGATLGGVVADPASLGLDAAFPALLAALAIPALRDGATWAAVTVGAAVAVASTPFLPAGLPIMGALVGFAAVESLRRLRRTPPSAPALPGTRTDTVNETASSREALQHNGVPGCR</sequence>
<reference evidence="10 11" key="1">
    <citation type="submission" date="2018-05" db="EMBL/GenBank/DDBJ databases">
        <title>Complete genome sequence of Gordonia terrae NRRL B-16283.</title>
        <authorList>
            <person name="Garlena R.A."/>
            <person name="Russell D.A."/>
            <person name="Hatfull G.F."/>
        </authorList>
    </citation>
    <scope>NUCLEOTIDE SEQUENCE [LARGE SCALE GENOMIC DNA]</scope>
    <source>
        <strain evidence="10 11">NRRL B-16283</strain>
    </source>
</reference>
<evidence type="ECO:0000256" key="5">
    <source>
        <dbReference type="ARBA" id="ARBA00022692"/>
    </source>
</evidence>
<evidence type="ECO:0000256" key="1">
    <source>
        <dbReference type="ARBA" id="ARBA00004651"/>
    </source>
</evidence>
<evidence type="ECO:0000256" key="3">
    <source>
        <dbReference type="ARBA" id="ARBA00022448"/>
    </source>
</evidence>
<dbReference type="GeneID" id="32687647"/>
<evidence type="ECO:0000256" key="7">
    <source>
        <dbReference type="ARBA" id="ARBA00023136"/>
    </source>
</evidence>
<keyword evidence="4" id="KW-1003">Cell membrane</keyword>
<dbReference type="PANTHER" id="PTHR34979:SF1">
    <property type="entry name" value="INNER MEMBRANE PROTEIN YGAZ"/>
    <property type="match status" value="1"/>
</dbReference>
<feature type="region of interest" description="Disordered" evidence="8">
    <location>
        <begin position="225"/>
        <end position="260"/>
    </location>
</feature>
<feature type="transmembrane region" description="Helical" evidence="9">
    <location>
        <begin position="58"/>
        <end position="80"/>
    </location>
</feature>
<proteinExistence type="inferred from homology"/>
<organism evidence="10 11">
    <name type="scientific">Gordonia terrae</name>
    <dbReference type="NCBI Taxonomy" id="2055"/>
    <lineage>
        <taxon>Bacteria</taxon>
        <taxon>Bacillati</taxon>
        <taxon>Actinomycetota</taxon>
        <taxon>Actinomycetes</taxon>
        <taxon>Mycobacteriales</taxon>
        <taxon>Gordoniaceae</taxon>
        <taxon>Gordonia</taxon>
    </lineage>
</organism>
<dbReference type="GO" id="GO:0005886">
    <property type="term" value="C:plasma membrane"/>
    <property type="evidence" value="ECO:0007669"/>
    <property type="project" value="UniProtKB-SubCell"/>
</dbReference>
<dbReference type="Proteomes" id="UP000247118">
    <property type="component" value="Chromosome"/>
</dbReference>
<dbReference type="KEGG" id="gta:BCM27_07680"/>
<feature type="transmembrane region" description="Helical" evidence="9">
    <location>
        <begin position="127"/>
        <end position="148"/>
    </location>
</feature>
<keyword evidence="3" id="KW-0813">Transport</keyword>
<dbReference type="InterPro" id="IPR011606">
    <property type="entry name" value="Brnchd-chn_aa_trnsp_permease"/>
</dbReference>
<evidence type="ECO:0000256" key="8">
    <source>
        <dbReference type="SAM" id="MobiDB-lite"/>
    </source>
</evidence>
<keyword evidence="7 9" id="KW-0472">Membrane</keyword>
<dbReference type="Pfam" id="PF03591">
    <property type="entry name" value="AzlC"/>
    <property type="match status" value="1"/>
</dbReference>
<comment type="subcellular location">
    <subcellularLocation>
        <location evidence="1">Cell membrane</location>
        <topology evidence="1">Multi-pass membrane protein</topology>
    </subcellularLocation>
</comment>
<feature type="compositionally biased region" description="Polar residues" evidence="8">
    <location>
        <begin position="237"/>
        <end position="249"/>
    </location>
</feature>
<evidence type="ECO:0000256" key="4">
    <source>
        <dbReference type="ARBA" id="ARBA00022475"/>
    </source>
</evidence>
<comment type="similarity">
    <text evidence="2">Belongs to the AzlC family.</text>
</comment>
<protein>
    <submittedName>
        <fullName evidence="10">Branched-chain amino acid ABC transporter permease</fullName>
    </submittedName>
</protein>
<dbReference type="EMBL" id="CP029604">
    <property type="protein sequence ID" value="AWO83432.1"/>
    <property type="molecule type" value="Genomic_DNA"/>
</dbReference>
<evidence type="ECO:0000313" key="11">
    <source>
        <dbReference type="Proteomes" id="UP000247118"/>
    </source>
</evidence>
<evidence type="ECO:0000256" key="2">
    <source>
        <dbReference type="ARBA" id="ARBA00010735"/>
    </source>
</evidence>
<dbReference type="AlphaFoldDB" id="A0AAD0KAK4"/>
<name>A0AAD0KAK4_9ACTN</name>
<evidence type="ECO:0000256" key="6">
    <source>
        <dbReference type="ARBA" id="ARBA00022989"/>
    </source>
</evidence>
<gene>
    <name evidence="10" type="ORF">DLJ61_07760</name>
</gene>
<evidence type="ECO:0000256" key="9">
    <source>
        <dbReference type="SAM" id="Phobius"/>
    </source>
</evidence>